<evidence type="ECO:0000256" key="1">
    <source>
        <dbReference type="SAM" id="Phobius"/>
    </source>
</evidence>
<evidence type="ECO:0000313" key="3">
    <source>
        <dbReference type="Proteomes" id="UP000184112"/>
    </source>
</evidence>
<dbReference type="AlphaFoldDB" id="A0A1M5TXK9"/>
<proteinExistence type="predicted"/>
<name>A0A1M5TXK9_FLAJO</name>
<gene>
    <name evidence="2" type="ORF">SAMN05444388_11279</name>
</gene>
<feature type="transmembrane region" description="Helical" evidence="1">
    <location>
        <begin position="39"/>
        <end position="59"/>
    </location>
</feature>
<dbReference type="Proteomes" id="UP000184112">
    <property type="component" value="Unassembled WGS sequence"/>
</dbReference>
<dbReference type="EMBL" id="FQWH01000012">
    <property type="protein sequence ID" value="SHH55391.1"/>
    <property type="molecule type" value="Genomic_DNA"/>
</dbReference>
<feature type="transmembrane region" description="Helical" evidence="1">
    <location>
        <begin position="65"/>
        <end position="82"/>
    </location>
</feature>
<dbReference type="RefSeq" id="WP_073410763.1">
    <property type="nucleotide sequence ID" value="NZ_CP031763.1"/>
</dbReference>
<sequence>MFISLTHDQVQFCYGSKKWQYSFNEIVELGLLKKKRTYLFVNGAFIAVTVLAYYCMIFTNLLELYYVLPALLCYTFLIIMRFNNNTEFDYFVIVKDIYRKETKIKINAQDRPAIGKQIDHYLNFEFNRILEKQKTRHRYYNESNIERSF</sequence>
<organism evidence="2 3">
    <name type="scientific">Flavobacterium johnsoniae</name>
    <name type="common">Cytophaga johnsonae</name>
    <dbReference type="NCBI Taxonomy" id="986"/>
    <lineage>
        <taxon>Bacteria</taxon>
        <taxon>Pseudomonadati</taxon>
        <taxon>Bacteroidota</taxon>
        <taxon>Flavobacteriia</taxon>
        <taxon>Flavobacteriales</taxon>
        <taxon>Flavobacteriaceae</taxon>
        <taxon>Flavobacterium</taxon>
    </lineage>
</organism>
<protein>
    <submittedName>
        <fullName evidence="2">Uncharacterized protein</fullName>
    </submittedName>
</protein>
<accession>A0A1M5TXK9</accession>
<reference evidence="2 3" key="1">
    <citation type="submission" date="2016-11" db="EMBL/GenBank/DDBJ databases">
        <authorList>
            <person name="Jaros S."/>
            <person name="Januszkiewicz K."/>
            <person name="Wedrychowicz H."/>
        </authorList>
    </citation>
    <scope>NUCLEOTIDE SEQUENCE [LARGE SCALE GENOMIC DNA]</scope>
    <source>
        <strain evidence="2 3">DSM 6792</strain>
    </source>
</reference>
<keyword evidence="1" id="KW-1133">Transmembrane helix</keyword>
<evidence type="ECO:0000313" key="2">
    <source>
        <dbReference type="EMBL" id="SHH55391.1"/>
    </source>
</evidence>
<keyword evidence="1" id="KW-0472">Membrane</keyword>
<keyword evidence="1" id="KW-0812">Transmembrane</keyword>